<sequence>MFKLSGSNVTLQISESLPQDYKRLTWFYSHSQKIIEWEHNQPRTFGLQFRDRVQLIRQSGALHITNVQREDSSTYFMRVLKTDGKLQEWKITLKVLDPVPQPSITIVKAKKEHNTCYLNLSCVVPDQSVNYRWYDYSGLLPKELQSSRLEIIVRPENFSKFYICEVSNPVSSKYGTVCFTSLCIQGGNVLNCPKILRQLGSNVLLPLMNEGINKSMNKSTRILVTKAESPGSNVKTIIVSVHPYKEDSPDYVGNGYTFHLEDLSLGIRESRKEDEGWYFMALEENISVQNFCLQLRLYEQVSTPEIKVLNKTQTNRTCSLMLACTVDKGDYVTYSWSEEAATHPLNPANNSHLLHLTLGPQHADNNYTCTVSNPISNHSQSFNPWINCRPQRRGPEAAGRDADLSVVNGVLGESVTFPLNIQESWQVHNIVWNSKTSVAFVETGDQRTPKVTVTHKNYRGRIHVLSENYSLVISGLRMEDAGDYKADINTNTMSETITKHYHLQVYRRLGKPKITQSLMTSMNNTCNVTLTCSVEKEEQNVTYRWSPLGKAGNVLHVFQSSENQKLNYTCTAQNPVSSNSNSVSAQQLCTDHVSSFRTRRTGLLSGLAVIMVLVLVLSSVFLFILFRKRGQGSYLNTFTKSPDSDIDVASKKTIYAYVTVSRDTQSAESRIYDEIPQPKVSRCYYAHPCAPPPHHQQQEVWVTSVLCLLLPGKQPEVRAWRLQQELQQELPRRGNDASILFMGTGMRPILTPEQPPG</sequence>
<dbReference type="GO" id="GO:0045087">
    <property type="term" value="P:innate immune response"/>
    <property type="evidence" value="ECO:0007669"/>
    <property type="project" value="UniProtKB-KW"/>
</dbReference>
<dbReference type="SUPFAM" id="SSF48726">
    <property type="entry name" value="Immunoglobulin"/>
    <property type="match status" value="4"/>
</dbReference>
<comment type="subcellular location">
    <subcellularLocation>
        <location evidence="1">Membrane</location>
        <topology evidence="1">Single-pass type I membrane protein</topology>
    </subcellularLocation>
</comment>
<dbReference type="InterPro" id="IPR013783">
    <property type="entry name" value="Ig-like_fold"/>
</dbReference>
<dbReference type="CDD" id="cd05775">
    <property type="entry name" value="IgV_CD2_like_N"/>
    <property type="match status" value="1"/>
</dbReference>
<evidence type="ECO:0000256" key="11">
    <source>
        <dbReference type="ARBA" id="ARBA00023319"/>
    </source>
</evidence>
<feature type="domain" description="Ig-like" evidence="13">
    <location>
        <begin position="512"/>
        <end position="584"/>
    </location>
</feature>
<dbReference type="InterPro" id="IPR010407">
    <property type="entry name" value="Sig_lymph_act_molc_N"/>
</dbReference>
<evidence type="ECO:0000256" key="6">
    <source>
        <dbReference type="ARBA" id="ARBA00022989"/>
    </source>
</evidence>
<keyword evidence="9" id="KW-1015">Disulfide bond</keyword>
<keyword evidence="10" id="KW-0325">Glycoprotein</keyword>
<dbReference type="GO" id="GO:0016020">
    <property type="term" value="C:membrane"/>
    <property type="evidence" value="ECO:0007669"/>
    <property type="project" value="UniProtKB-SubCell"/>
</dbReference>
<protein>
    <submittedName>
        <fullName evidence="14">SLAM family member 5</fullName>
    </submittedName>
</protein>
<keyword evidence="3 12" id="KW-0812">Transmembrane</keyword>
<dbReference type="Proteomes" id="UP000011518">
    <property type="component" value="Unassembled WGS sequence"/>
</dbReference>
<dbReference type="Pfam" id="PF06214">
    <property type="entry name" value="SLAM"/>
    <property type="match status" value="1"/>
</dbReference>
<dbReference type="PANTHER" id="PTHR12080:SF103">
    <property type="entry name" value="SLAM FAMILY MEMBER 5"/>
    <property type="match status" value="1"/>
</dbReference>
<keyword evidence="2" id="KW-0399">Innate immunity</keyword>
<reference evidence="15" key="2">
    <citation type="journal article" date="2013" name="Nat. Commun.">
        <title>Genome of the Chinese tree shrew.</title>
        <authorList>
            <person name="Fan Y."/>
            <person name="Huang Z.Y."/>
            <person name="Cao C.C."/>
            <person name="Chen C.S."/>
            <person name="Chen Y.X."/>
            <person name="Fan D.D."/>
            <person name="He J."/>
            <person name="Hou H.L."/>
            <person name="Hu L."/>
            <person name="Hu X.T."/>
            <person name="Jiang X.T."/>
            <person name="Lai R."/>
            <person name="Lang Y.S."/>
            <person name="Liang B."/>
            <person name="Liao S.G."/>
            <person name="Mu D."/>
            <person name="Ma Y.Y."/>
            <person name="Niu Y.Y."/>
            <person name="Sun X.Q."/>
            <person name="Xia J.Q."/>
            <person name="Xiao J."/>
            <person name="Xiong Z.Q."/>
            <person name="Xu L."/>
            <person name="Yang L."/>
            <person name="Zhang Y."/>
            <person name="Zhao W."/>
            <person name="Zhao X.D."/>
            <person name="Zheng Y.T."/>
            <person name="Zhou J.M."/>
            <person name="Zhu Y.B."/>
            <person name="Zhang G.J."/>
            <person name="Wang J."/>
            <person name="Yao Y.G."/>
        </authorList>
    </citation>
    <scope>NUCLEOTIDE SEQUENCE [LARGE SCALE GENOMIC DNA]</scope>
</reference>
<dbReference type="CDD" id="cd16842">
    <property type="entry name" value="Ig_SLAM-like_N"/>
    <property type="match status" value="1"/>
</dbReference>
<evidence type="ECO:0000256" key="3">
    <source>
        <dbReference type="ARBA" id="ARBA00022692"/>
    </source>
</evidence>
<dbReference type="PROSITE" id="PS50835">
    <property type="entry name" value="IG_LIKE"/>
    <property type="match status" value="3"/>
</dbReference>
<dbReference type="EMBL" id="KB366989">
    <property type="protein sequence ID" value="ELV10576.1"/>
    <property type="molecule type" value="Genomic_DNA"/>
</dbReference>
<dbReference type="GO" id="GO:0009986">
    <property type="term" value="C:cell surface"/>
    <property type="evidence" value="ECO:0007669"/>
    <property type="project" value="InterPro"/>
</dbReference>
<feature type="domain" description="Ig-like" evidence="13">
    <location>
        <begin position="102"/>
        <end position="180"/>
    </location>
</feature>
<name>L8Y8A6_TUPCH</name>
<keyword evidence="15" id="KW-1185">Reference proteome</keyword>
<evidence type="ECO:0000313" key="15">
    <source>
        <dbReference type="Proteomes" id="UP000011518"/>
    </source>
</evidence>
<dbReference type="GO" id="GO:0038023">
    <property type="term" value="F:signaling receptor activity"/>
    <property type="evidence" value="ECO:0007669"/>
    <property type="project" value="InterPro"/>
</dbReference>
<evidence type="ECO:0000259" key="13">
    <source>
        <dbReference type="PROSITE" id="PS50835"/>
    </source>
</evidence>
<keyword evidence="7" id="KW-1064">Adaptive immunity</keyword>
<dbReference type="PANTHER" id="PTHR12080">
    <property type="entry name" value="SIGNALING LYMPHOCYTIC ACTIVATION MOLECULE"/>
    <property type="match status" value="1"/>
</dbReference>
<dbReference type="GO" id="GO:0046649">
    <property type="term" value="P:lymphocyte activation"/>
    <property type="evidence" value="ECO:0007669"/>
    <property type="project" value="InterPro"/>
</dbReference>
<dbReference type="FunFam" id="2.60.40.10:FF:000470">
    <property type="entry name" value="SLAM family member 7"/>
    <property type="match status" value="1"/>
</dbReference>
<evidence type="ECO:0000256" key="8">
    <source>
        <dbReference type="ARBA" id="ARBA00023136"/>
    </source>
</evidence>
<evidence type="ECO:0000256" key="5">
    <source>
        <dbReference type="ARBA" id="ARBA00022859"/>
    </source>
</evidence>
<evidence type="ECO:0000256" key="1">
    <source>
        <dbReference type="ARBA" id="ARBA00004479"/>
    </source>
</evidence>
<dbReference type="STRING" id="246437.L8Y8A6"/>
<dbReference type="InterPro" id="IPR015631">
    <property type="entry name" value="CD2/SLAM_rcpt"/>
</dbReference>
<evidence type="ECO:0000256" key="4">
    <source>
        <dbReference type="ARBA" id="ARBA00022729"/>
    </source>
</evidence>
<dbReference type="SMART" id="SM00409">
    <property type="entry name" value="IG"/>
    <property type="match status" value="3"/>
</dbReference>
<keyword evidence="11" id="KW-0393">Immunoglobulin domain</keyword>
<dbReference type="GO" id="GO:0002250">
    <property type="term" value="P:adaptive immune response"/>
    <property type="evidence" value="ECO:0007669"/>
    <property type="project" value="UniProtKB-KW"/>
</dbReference>
<reference evidence="15" key="1">
    <citation type="submission" date="2012-07" db="EMBL/GenBank/DDBJ databases">
        <title>Genome of the Chinese tree shrew, a rising model animal genetically related to primates.</title>
        <authorList>
            <person name="Zhang G."/>
            <person name="Fan Y."/>
            <person name="Yao Y."/>
            <person name="Huang Z."/>
        </authorList>
    </citation>
    <scope>NUCLEOTIDE SEQUENCE [LARGE SCALE GENOMIC DNA]</scope>
</reference>
<evidence type="ECO:0000256" key="10">
    <source>
        <dbReference type="ARBA" id="ARBA00023180"/>
    </source>
</evidence>
<dbReference type="InterPro" id="IPR007110">
    <property type="entry name" value="Ig-like_dom"/>
</dbReference>
<dbReference type="Gene3D" id="2.60.40.10">
    <property type="entry name" value="Immunoglobulins"/>
    <property type="match status" value="6"/>
</dbReference>
<proteinExistence type="predicted"/>
<feature type="domain" description="Ig-like" evidence="13">
    <location>
        <begin position="304"/>
        <end position="383"/>
    </location>
</feature>
<gene>
    <name evidence="14" type="ORF">TREES_T100018304</name>
</gene>
<keyword evidence="6 12" id="KW-1133">Transmembrane helix</keyword>
<dbReference type="FunFam" id="2.60.40.10:FF:000820">
    <property type="entry name" value="SLAM family member 7"/>
    <property type="match status" value="1"/>
</dbReference>
<evidence type="ECO:0000256" key="9">
    <source>
        <dbReference type="ARBA" id="ARBA00023157"/>
    </source>
</evidence>
<evidence type="ECO:0000313" key="14">
    <source>
        <dbReference type="EMBL" id="ELV10576.1"/>
    </source>
</evidence>
<dbReference type="InterPro" id="IPR036179">
    <property type="entry name" value="Ig-like_dom_sf"/>
</dbReference>
<accession>L8Y8A6</accession>
<dbReference type="InterPro" id="IPR024303">
    <property type="entry name" value="NK_rcpt_2B4_Ig_dom"/>
</dbReference>
<dbReference type="Pfam" id="PF11465">
    <property type="entry name" value="Receptor_2B4"/>
    <property type="match status" value="1"/>
</dbReference>
<evidence type="ECO:0000256" key="7">
    <source>
        <dbReference type="ARBA" id="ARBA00023130"/>
    </source>
</evidence>
<dbReference type="AlphaFoldDB" id="L8Y8A6"/>
<keyword evidence="5" id="KW-0391">Immunity</keyword>
<dbReference type="InParanoid" id="L8Y8A6"/>
<keyword evidence="8 12" id="KW-0472">Membrane</keyword>
<dbReference type="InterPro" id="IPR003599">
    <property type="entry name" value="Ig_sub"/>
</dbReference>
<evidence type="ECO:0000256" key="2">
    <source>
        <dbReference type="ARBA" id="ARBA00022588"/>
    </source>
</evidence>
<evidence type="ECO:0000256" key="12">
    <source>
        <dbReference type="SAM" id="Phobius"/>
    </source>
</evidence>
<feature type="transmembrane region" description="Helical" evidence="12">
    <location>
        <begin position="603"/>
        <end position="626"/>
    </location>
</feature>
<dbReference type="eggNOG" id="ENOG502SB7W">
    <property type="taxonomic scope" value="Eukaryota"/>
</dbReference>
<organism evidence="14 15">
    <name type="scientific">Tupaia chinensis</name>
    <name type="common">Chinese tree shrew</name>
    <name type="synonym">Tupaia belangeri chinensis</name>
    <dbReference type="NCBI Taxonomy" id="246437"/>
    <lineage>
        <taxon>Eukaryota</taxon>
        <taxon>Metazoa</taxon>
        <taxon>Chordata</taxon>
        <taxon>Craniata</taxon>
        <taxon>Vertebrata</taxon>
        <taxon>Euteleostomi</taxon>
        <taxon>Mammalia</taxon>
        <taxon>Eutheria</taxon>
        <taxon>Euarchontoglires</taxon>
        <taxon>Scandentia</taxon>
        <taxon>Tupaiidae</taxon>
        <taxon>Tupaia</taxon>
    </lineage>
</organism>
<keyword evidence="4" id="KW-0732">Signal</keyword>